<dbReference type="Proteomes" id="UP001283341">
    <property type="component" value="Unassembled WGS sequence"/>
</dbReference>
<name>A0AAE0IQZ4_9PEZI</name>
<protein>
    <submittedName>
        <fullName evidence="1">Uncharacterized protein</fullName>
    </submittedName>
</protein>
<organism evidence="1 2">
    <name type="scientific">Apodospora peruviana</name>
    <dbReference type="NCBI Taxonomy" id="516989"/>
    <lineage>
        <taxon>Eukaryota</taxon>
        <taxon>Fungi</taxon>
        <taxon>Dikarya</taxon>
        <taxon>Ascomycota</taxon>
        <taxon>Pezizomycotina</taxon>
        <taxon>Sordariomycetes</taxon>
        <taxon>Sordariomycetidae</taxon>
        <taxon>Sordariales</taxon>
        <taxon>Lasiosphaeriaceae</taxon>
        <taxon>Apodospora</taxon>
    </lineage>
</organism>
<evidence type="ECO:0000313" key="1">
    <source>
        <dbReference type="EMBL" id="KAK3329352.1"/>
    </source>
</evidence>
<reference evidence="1" key="2">
    <citation type="submission" date="2023-06" db="EMBL/GenBank/DDBJ databases">
        <authorList>
            <consortium name="Lawrence Berkeley National Laboratory"/>
            <person name="Haridas S."/>
            <person name="Hensen N."/>
            <person name="Bonometti L."/>
            <person name="Westerberg I."/>
            <person name="Brannstrom I.O."/>
            <person name="Guillou S."/>
            <person name="Cros-Aarteil S."/>
            <person name="Calhoun S."/>
            <person name="Kuo A."/>
            <person name="Mondo S."/>
            <person name="Pangilinan J."/>
            <person name="Riley R."/>
            <person name="Labutti K."/>
            <person name="Andreopoulos B."/>
            <person name="Lipzen A."/>
            <person name="Chen C."/>
            <person name="Yanf M."/>
            <person name="Daum C."/>
            <person name="Ng V."/>
            <person name="Clum A."/>
            <person name="Steindorff A."/>
            <person name="Ohm R."/>
            <person name="Martin F."/>
            <person name="Silar P."/>
            <person name="Natvig D."/>
            <person name="Lalanne C."/>
            <person name="Gautier V."/>
            <person name="Ament-Velasquez S.L."/>
            <person name="Kruys A."/>
            <person name="Hutchinson M.I."/>
            <person name="Powell A.J."/>
            <person name="Barry K."/>
            <person name="Miller A.N."/>
            <person name="Grigoriev I.V."/>
            <person name="Debuchy R."/>
            <person name="Gladieux P."/>
            <person name="Thoren M.H."/>
            <person name="Johannesson H."/>
        </authorList>
    </citation>
    <scope>NUCLEOTIDE SEQUENCE</scope>
    <source>
        <strain evidence="1">CBS 118394</strain>
    </source>
</reference>
<accession>A0AAE0IQZ4</accession>
<keyword evidence="2" id="KW-1185">Reference proteome</keyword>
<reference evidence="1" key="1">
    <citation type="journal article" date="2023" name="Mol. Phylogenet. Evol.">
        <title>Genome-scale phylogeny and comparative genomics of the fungal order Sordariales.</title>
        <authorList>
            <person name="Hensen N."/>
            <person name="Bonometti L."/>
            <person name="Westerberg I."/>
            <person name="Brannstrom I.O."/>
            <person name="Guillou S."/>
            <person name="Cros-Aarteil S."/>
            <person name="Calhoun S."/>
            <person name="Haridas S."/>
            <person name="Kuo A."/>
            <person name="Mondo S."/>
            <person name="Pangilinan J."/>
            <person name="Riley R."/>
            <person name="LaButti K."/>
            <person name="Andreopoulos B."/>
            <person name="Lipzen A."/>
            <person name="Chen C."/>
            <person name="Yan M."/>
            <person name="Daum C."/>
            <person name="Ng V."/>
            <person name="Clum A."/>
            <person name="Steindorff A."/>
            <person name="Ohm R.A."/>
            <person name="Martin F."/>
            <person name="Silar P."/>
            <person name="Natvig D.O."/>
            <person name="Lalanne C."/>
            <person name="Gautier V."/>
            <person name="Ament-Velasquez S.L."/>
            <person name="Kruys A."/>
            <person name="Hutchinson M.I."/>
            <person name="Powell A.J."/>
            <person name="Barry K."/>
            <person name="Miller A.N."/>
            <person name="Grigoriev I.V."/>
            <person name="Debuchy R."/>
            <person name="Gladieux P."/>
            <person name="Hiltunen Thoren M."/>
            <person name="Johannesson H."/>
        </authorList>
    </citation>
    <scope>NUCLEOTIDE SEQUENCE</scope>
    <source>
        <strain evidence="1">CBS 118394</strain>
    </source>
</reference>
<gene>
    <name evidence="1" type="ORF">B0H66DRAFT_526736</name>
</gene>
<proteinExistence type="predicted"/>
<comment type="caution">
    <text evidence="1">The sequence shown here is derived from an EMBL/GenBank/DDBJ whole genome shotgun (WGS) entry which is preliminary data.</text>
</comment>
<evidence type="ECO:0000313" key="2">
    <source>
        <dbReference type="Proteomes" id="UP001283341"/>
    </source>
</evidence>
<dbReference type="AlphaFoldDB" id="A0AAE0IQZ4"/>
<sequence>MENQTDGVLCLCVFCYVGISTHSSRIHFPSNRDNLGMETGCRGNRKADECLMGPQMTVVWAESKGLGLEKGGNEQREMTGCRSSTCHMRVQLNPDPNTRLRELLDR</sequence>
<dbReference type="EMBL" id="JAUEDM010000001">
    <property type="protein sequence ID" value="KAK3329352.1"/>
    <property type="molecule type" value="Genomic_DNA"/>
</dbReference>